<keyword evidence="5" id="KW-0862">Zinc</keyword>
<evidence type="ECO:0000256" key="5">
    <source>
        <dbReference type="ARBA" id="ARBA00022833"/>
    </source>
</evidence>
<proteinExistence type="predicted"/>
<keyword evidence="4 7" id="KW-0863">Zinc-finger</keyword>
<dbReference type="PANTHER" id="PTHR23226">
    <property type="entry name" value="ZINC FINGER AND SCAN DOMAIN-CONTAINING"/>
    <property type="match status" value="1"/>
</dbReference>
<dbReference type="RefSeq" id="XP_014670580.1">
    <property type="nucleotide sequence ID" value="XM_014815094.1"/>
</dbReference>
<dbReference type="Pfam" id="PF00096">
    <property type="entry name" value="zf-C2H2"/>
    <property type="match status" value="3"/>
</dbReference>
<sequence>MEEPSDMSMYYRCTSCCECFFSRLEFFNHAERVHCKVLVCQGHDPEENTETAVIDGVSTETQTISLKPEGRSQDKVNIDYETAALLQHPAGEINCPAEIGVRREGSGGGGEDGGGRGGAGGKEERGRGGKRVRKDPPVTVKLEVTNDHINSESAACCSVSDTSCYNSGDSMNNLMQVVVANTHCDNGQNGVSGAVAYKTPDCPGRQYSINLPQVQNGASNAVATTTVGALSSLAQMEMTEHEILNMVEREMPYAAGTMGIDAIAGRPERFFHVNMSSITQGAKKINSVQTQPLPPVRIRTVETVGNTLRKSRAALKPGGIRVVRAVSDCVSGNSTEQTRERFTTQPHVLERLQPVTVRTPDGGSDVSRSFANSHVHFNGKAKPYHCSLCSATFSKATALKSHVRFHTKEKLHHCEWCGISFPHSSNLITHMRYHTKEKPYECEWCGAAFAQSGNLNSHRRMHTGERPYKCDICGESYTRSNLLKQHQRKRCRAASTQVHEAS</sequence>
<feature type="region of interest" description="Disordered" evidence="8">
    <location>
        <begin position="100"/>
        <end position="136"/>
    </location>
</feature>
<protein>
    <submittedName>
        <fullName evidence="11 12">Zinc finger protein 382-like</fullName>
    </submittedName>
</protein>
<evidence type="ECO:0000256" key="1">
    <source>
        <dbReference type="ARBA" id="ARBA00004123"/>
    </source>
</evidence>
<feature type="domain" description="C2H2-type" evidence="9">
    <location>
        <begin position="440"/>
        <end position="467"/>
    </location>
</feature>
<gene>
    <name evidence="11 12" type="primary">LOC106811469</name>
</gene>
<dbReference type="Proteomes" id="UP000695022">
    <property type="component" value="Unplaced"/>
</dbReference>
<dbReference type="Gene3D" id="3.30.160.60">
    <property type="entry name" value="Classic Zinc Finger"/>
    <property type="match status" value="4"/>
</dbReference>
<feature type="domain" description="C2H2-type" evidence="9">
    <location>
        <begin position="384"/>
        <end position="411"/>
    </location>
</feature>
<organism evidence="10 11">
    <name type="scientific">Priapulus caudatus</name>
    <name type="common">Priapulid worm</name>
    <dbReference type="NCBI Taxonomy" id="37621"/>
    <lineage>
        <taxon>Eukaryota</taxon>
        <taxon>Metazoa</taxon>
        <taxon>Ecdysozoa</taxon>
        <taxon>Scalidophora</taxon>
        <taxon>Priapulida</taxon>
        <taxon>Priapulimorpha</taxon>
        <taxon>Priapulimorphida</taxon>
        <taxon>Priapulidae</taxon>
        <taxon>Priapulus</taxon>
    </lineage>
</organism>
<dbReference type="PROSITE" id="PS50157">
    <property type="entry name" value="ZINC_FINGER_C2H2_2"/>
    <property type="match status" value="4"/>
</dbReference>
<keyword evidence="6" id="KW-0539">Nucleus</keyword>
<evidence type="ECO:0000256" key="7">
    <source>
        <dbReference type="PROSITE-ProRule" id="PRU00042"/>
    </source>
</evidence>
<keyword evidence="10" id="KW-1185">Reference proteome</keyword>
<name>A0ABM1EEF8_PRICU</name>
<dbReference type="GeneID" id="106811469"/>
<feature type="domain" description="C2H2-type" evidence="9">
    <location>
        <begin position="468"/>
        <end position="502"/>
    </location>
</feature>
<evidence type="ECO:0000256" key="8">
    <source>
        <dbReference type="SAM" id="MobiDB-lite"/>
    </source>
</evidence>
<dbReference type="SUPFAM" id="SSF57667">
    <property type="entry name" value="beta-beta-alpha zinc fingers"/>
    <property type="match status" value="2"/>
</dbReference>
<feature type="compositionally biased region" description="Gly residues" evidence="8">
    <location>
        <begin position="106"/>
        <end position="120"/>
    </location>
</feature>
<accession>A0ABM1EEF8</accession>
<evidence type="ECO:0000256" key="3">
    <source>
        <dbReference type="ARBA" id="ARBA00022737"/>
    </source>
</evidence>
<evidence type="ECO:0000256" key="4">
    <source>
        <dbReference type="ARBA" id="ARBA00022771"/>
    </source>
</evidence>
<evidence type="ECO:0000313" key="11">
    <source>
        <dbReference type="RefSeq" id="XP_014670579.1"/>
    </source>
</evidence>
<evidence type="ECO:0000256" key="2">
    <source>
        <dbReference type="ARBA" id="ARBA00022723"/>
    </source>
</evidence>
<evidence type="ECO:0000259" key="9">
    <source>
        <dbReference type="PROSITE" id="PS50157"/>
    </source>
</evidence>
<keyword evidence="2" id="KW-0479">Metal-binding</keyword>
<dbReference type="RefSeq" id="XP_014670579.1">
    <property type="nucleotide sequence ID" value="XM_014815093.1"/>
</dbReference>
<dbReference type="InterPro" id="IPR013087">
    <property type="entry name" value="Znf_C2H2_type"/>
</dbReference>
<dbReference type="InterPro" id="IPR036236">
    <property type="entry name" value="Znf_C2H2_sf"/>
</dbReference>
<dbReference type="PROSITE" id="PS00028">
    <property type="entry name" value="ZINC_FINGER_C2H2_1"/>
    <property type="match status" value="4"/>
</dbReference>
<dbReference type="SMART" id="SM00355">
    <property type="entry name" value="ZnF_C2H2"/>
    <property type="match status" value="5"/>
</dbReference>
<feature type="domain" description="C2H2-type" evidence="9">
    <location>
        <begin position="412"/>
        <end position="439"/>
    </location>
</feature>
<keyword evidence="3" id="KW-0677">Repeat</keyword>
<dbReference type="PANTHER" id="PTHR23226:SF416">
    <property type="entry name" value="FI01424P"/>
    <property type="match status" value="1"/>
</dbReference>
<evidence type="ECO:0000313" key="12">
    <source>
        <dbReference type="RefSeq" id="XP_014670580.1"/>
    </source>
</evidence>
<evidence type="ECO:0000313" key="10">
    <source>
        <dbReference type="Proteomes" id="UP000695022"/>
    </source>
</evidence>
<reference evidence="11 12" key="1">
    <citation type="submission" date="2025-05" db="UniProtKB">
        <authorList>
            <consortium name="RefSeq"/>
        </authorList>
    </citation>
    <scope>IDENTIFICATION</scope>
</reference>
<evidence type="ECO:0000256" key="6">
    <source>
        <dbReference type="ARBA" id="ARBA00023242"/>
    </source>
</evidence>
<comment type="subcellular location">
    <subcellularLocation>
        <location evidence="1">Nucleus</location>
    </subcellularLocation>
</comment>